<gene>
    <name evidence="2" type="ORF">C1I89_19970</name>
</gene>
<evidence type="ECO:0000256" key="1">
    <source>
        <dbReference type="SAM" id="Phobius"/>
    </source>
</evidence>
<feature type="transmembrane region" description="Helical" evidence="1">
    <location>
        <begin position="55"/>
        <end position="74"/>
    </location>
</feature>
<evidence type="ECO:0008006" key="4">
    <source>
        <dbReference type="Google" id="ProtNLM"/>
    </source>
</evidence>
<name>A0A2N8KF86_9BURK</name>
<feature type="transmembrane region" description="Helical" evidence="1">
    <location>
        <begin position="128"/>
        <end position="145"/>
    </location>
</feature>
<protein>
    <recommendedName>
        <fullName evidence="4">Copper resistance protein D domain-containing protein</fullName>
    </recommendedName>
</protein>
<comment type="caution">
    <text evidence="2">The sequence shown here is derived from an EMBL/GenBank/DDBJ whole genome shotgun (WGS) entry which is preliminary data.</text>
</comment>
<keyword evidence="1" id="KW-0812">Transmembrane</keyword>
<dbReference type="PIRSF" id="PIRSF015875">
    <property type="entry name" value="UCP015875"/>
    <property type="match status" value="1"/>
</dbReference>
<organism evidence="2 3">
    <name type="scientific">Achromobacter pulmonis</name>
    <dbReference type="NCBI Taxonomy" id="1389932"/>
    <lineage>
        <taxon>Bacteria</taxon>
        <taxon>Pseudomonadati</taxon>
        <taxon>Pseudomonadota</taxon>
        <taxon>Betaproteobacteria</taxon>
        <taxon>Burkholderiales</taxon>
        <taxon>Alcaligenaceae</taxon>
        <taxon>Achromobacter</taxon>
    </lineage>
</organism>
<feature type="transmembrane region" description="Helical" evidence="1">
    <location>
        <begin position="86"/>
        <end position="108"/>
    </location>
</feature>
<proteinExistence type="predicted"/>
<dbReference type="Proteomes" id="UP000235994">
    <property type="component" value="Unassembled WGS sequence"/>
</dbReference>
<sequence>MNTYPLLLVLHLLAAFVFVGTVTFEVLFLEPVHKRLPAEVRKALGSQLGPRVRSVVPWAVLVLYLAGLGLAWQYRGALASPGSSPFGILFSLKILLALSVLAHVVTALTMARRKRLTPERQRRIHRSVFCHMVAIVILAKLMFYVNG</sequence>
<evidence type="ECO:0000313" key="3">
    <source>
        <dbReference type="Proteomes" id="UP000235994"/>
    </source>
</evidence>
<keyword evidence="1" id="KW-1133">Transmembrane helix</keyword>
<dbReference type="InterPro" id="IPR007418">
    <property type="entry name" value="DUF474"/>
</dbReference>
<keyword evidence="1" id="KW-0472">Membrane</keyword>
<keyword evidence="3" id="KW-1185">Reference proteome</keyword>
<evidence type="ECO:0000313" key="2">
    <source>
        <dbReference type="EMBL" id="PND32103.1"/>
    </source>
</evidence>
<dbReference type="EMBL" id="POQS01000005">
    <property type="protein sequence ID" value="PND32103.1"/>
    <property type="molecule type" value="Genomic_DNA"/>
</dbReference>
<reference evidence="2 3" key="1">
    <citation type="submission" date="2018-01" db="EMBL/GenBank/DDBJ databases">
        <title>The draft genome of an aniline degradation strain ANB-1.</title>
        <authorList>
            <person name="Zhang L."/>
            <person name="Jiang J."/>
        </authorList>
    </citation>
    <scope>NUCLEOTIDE SEQUENCE [LARGE SCALE GENOMIC DNA]</scope>
    <source>
        <strain evidence="2 3">ANB-1</strain>
    </source>
</reference>
<dbReference type="RefSeq" id="WP_102774312.1">
    <property type="nucleotide sequence ID" value="NZ_POQS01000005.1"/>
</dbReference>
<accession>A0A2N8KF86</accession>
<feature type="transmembrane region" description="Helical" evidence="1">
    <location>
        <begin position="6"/>
        <end position="29"/>
    </location>
</feature>
<dbReference type="AlphaFoldDB" id="A0A2N8KF86"/>